<evidence type="ECO:0000313" key="4">
    <source>
        <dbReference type="EMBL" id="MDH8679405.1"/>
    </source>
</evidence>
<comment type="caution">
    <text evidence="4">The sequence shown here is derived from an EMBL/GenBank/DDBJ whole genome shotgun (WGS) entry which is preliminary data.</text>
</comment>
<dbReference type="InterPro" id="IPR000424">
    <property type="entry name" value="Primosome_PriB/ssb"/>
</dbReference>
<sequence>MNQVSLVGRMVQTPELKVLQDGNCVTKFSIAIDRYYANSQKEEKKNEGKATADFPRVIVWGKQAENCCKYLLKGAMVSVAGRVATSVFENTDGENVYLTEIVGERVHFLEPVNSEFRKHTMSQEEIES</sequence>
<gene>
    <name evidence="4" type="primary">ssb</name>
    <name evidence="4" type="ORF">QE109_14700</name>
</gene>
<name>A0ABT6NGC5_9FIRM</name>
<dbReference type="InterPro" id="IPR011344">
    <property type="entry name" value="ssDNA-bd"/>
</dbReference>
<dbReference type="GO" id="GO:0003677">
    <property type="term" value="F:DNA binding"/>
    <property type="evidence" value="ECO:0007669"/>
    <property type="project" value="UniProtKB-KW"/>
</dbReference>
<dbReference type="EMBL" id="JARYZI010000012">
    <property type="protein sequence ID" value="MDH8679405.1"/>
    <property type="molecule type" value="Genomic_DNA"/>
</dbReference>
<dbReference type="Pfam" id="PF00436">
    <property type="entry name" value="SSB"/>
    <property type="match status" value="1"/>
</dbReference>
<evidence type="ECO:0000313" key="5">
    <source>
        <dbReference type="Proteomes" id="UP001158045"/>
    </source>
</evidence>
<keyword evidence="1 2" id="KW-0238">DNA-binding</keyword>
<dbReference type="PIRSF" id="PIRSF002070">
    <property type="entry name" value="SSB"/>
    <property type="match status" value="1"/>
</dbReference>
<evidence type="ECO:0000256" key="2">
    <source>
        <dbReference type="HAMAP-Rule" id="MF_00984"/>
    </source>
</evidence>
<proteinExistence type="inferred from homology"/>
<dbReference type="RefSeq" id="WP_281095302.1">
    <property type="nucleotide sequence ID" value="NZ_JARYZI010000012.1"/>
</dbReference>
<dbReference type="HAMAP" id="MF_00984">
    <property type="entry name" value="SSB"/>
    <property type="match status" value="1"/>
</dbReference>
<dbReference type="SUPFAM" id="SSF50249">
    <property type="entry name" value="Nucleic acid-binding proteins"/>
    <property type="match status" value="1"/>
</dbReference>
<accession>A0ABT6NGC5</accession>
<dbReference type="InterPro" id="IPR012340">
    <property type="entry name" value="NA-bd_OB-fold"/>
</dbReference>
<organism evidence="4 5">
    <name type="scientific">Fusibacter bizertensis</name>
    <dbReference type="NCBI Taxonomy" id="1488331"/>
    <lineage>
        <taxon>Bacteria</taxon>
        <taxon>Bacillati</taxon>
        <taxon>Bacillota</taxon>
        <taxon>Clostridia</taxon>
        <taxon>Eubacteriales</taxon>
        <taxon>Eubacteriales Family XII. Incertae Sedis</taxon>
        <taxon>Fusibacter</taxon>
    </lineage>
</organism>
<evidence type="ECO:0000256" key="1">
    <source>
        <dbReference type="ARBA" id="ARBA00023125"/>
    </source>
</evidence>
<dbReference type="Proteomes" id="UP001158045">
    <property type="component" value="Unassembled WGS sequence"/>
</dbReference>
<keyword evidence="5" id="KW-1185">Reference proteome</keyword>
<dbReference type="CDD" id="cd04496">
    <property type="entry name" value="SSB_OBF"/>
    <property type="match status" value="1"/>
</dbReference>
<dbReference type="PANTHER" id="PTHR10302">
    <property type="entry name" value="SINGLE-STRANDED DNA-BINDING PROTEIN"/>
    <property type="match status" value="1"/>
</dbReference>
<dbReference type="PANTHER" id="PTHR10302:SF27">
    <property type="entry name" value="SINGLE-STRANDED DNA-BINDING PROTEIN"/>
    <property type="match status" value="1"/>
</dbReference>
<comment type="subunit">
    <text evidence="2">Homotetramer.</text>
</comment>
<dbReference type="NCBIfam" id="TIGR00621">
    <property type="entry name" value="ssb"/>
    <property type="match status" value="1"/>
</dbReference>
<protein>
    <recommendedName>
        <fullName evidence="2 3">Single-stranded DNA-binding protein</fullName>
        <shortName evidence="2">SSB</shortName>
    </recommendedName>
</protein>
<evidence type="ECO:0000256" key="3">
    <source>
        <dbReference type="PIRNR" id="PIRNR002070"/>
    </source>
</evidence>
<comment type="caution">
    <text evidence="2">Lacks conserved residue(s) required for the propagation of feature annotation.</text>
</comment>
<dbReference type="PROSITE" id="PS50935">
    <property type="entry name" value="SSB"/>
    <property type="match status" value="1"/>
</dbReference>
<reference evidence="4 5" key="1">
    <citation type="submission" date="2023-04" db="EMBL/GenBank/DDBJ databases">
        <title>Fusibacter bizertensis strain WBS, isolated from littoral bottom sediments of the Arctic seas - biochemical and genomic analysis.</title>
        <authorList>
            <person name="Brioukhanov A.L."/>
        </authorList>
    </citation>
    <scope>NUCLEOTIDE SEQUENCE [LARGE SCALE GENOMIC DNA]</scope>
    <source>
        <strain evidence="4 5">WBS</strain>
    </source>
</reference>
<dbReference type="Gene3D" id="2.40.50.140">
    <property type="entry name" value="Nucleic acid-binding proteins"/>
    <property type="match status" value="1"/>
</dbReference>